<accession>A0A8J6URB9</accession>
<organism evidence="2 3">
    <name type="scientific">Pelovirga terrestris</name>
    <dbReference type="NCBI Taxonomy" id="2771352"/>
    <lineage>
        <taxon>Bacteria</taxon>
        <taxon>Pseudomonadati</taxon>
        <taxon>Thermodesulfobacteriota</taxon>
        <taxon>Desulfuromonadia</taxon>
        <taxon>Geobacterales</taxon>
        <taxon>Geobacteraceae</taxon>
        <taxon>Pelovirga</taxon>
    </lineage>
</organism>
<dbReference type="InterPro" id="IPR007172">
    <property type="entry name" value="DUF374"/>
</dbReference>
<proteinExistence type="predicted"/>
<reference evidence="2" key="1">
    <citation type="submission" date="2020-09" db="EMBL/GenBank/DDBJ databases">
        <title>Pelobacter alkaliphilus sp. nov., a novel anaerobic arsenate-reducing bacterium from terrestrial mud volcano.</title>
        <authorList>
            <person name="Khomyakova M.A."/>
            <person name="Merkel A.Y."/>
            <person name="Slobodkin A.I."/>
        </authorList>
    </citation>
    <scope>NUCLEOTIDE SEQUENCE</scope>
    <source>
        <strain evidence="2">M08fum</strain>
    </source>
</reference>
<gene>
    <name evidence="2" type="ORF">ICT70_10030</name>
</gene>
<evidence type="ECO:0000313" key="2">
    <source>
        <dbReference type="EMBL" id="MBD1401011.1"/>
    </source>
</evidence>
<dbReference type="EMBL" id="JACWUN010000010">
    <property type="protein sequence ID" value="MBD1401011.1"/>
    <property type="molecule type" value="Genomic_DNA"/>
</dbReference>
<dbReference type="GO" id="GO:0016746">
    <property type="term" value="F:acyltransferase activity"/>
    <property type="evidence" value="ECO:0007669"/>
    <property type="project" value="UniProtKB-KW"/>
</dbReference>
<protein>
    <submittedName>
        <fullName evidence="2">Lysophospholipid acyltransferase family protein</fullName>
    </submittedName>
</protein>
<keyword evidence="2" id="KW-0808">Transferase</keyword>
<evidence type="ECO:0000313" key="3">
    <source>
        <dbReference type="Proteomes" id="UP000632828"/>
    </source>
</evidence>
<keyword evidence="2" id="KW-0012">Acyltransferase</keyword>
<comment type="caution">
    <text evidence="2">The sequence shown here is derived from an EMBL/GenBank/DDBJ whole genome shotgun (WGS) entry which is preliminary data.</text>
</comment>
<dbReference type="Pfam" id="PF04028">
    <property type="entry name" value="DUF374"/>
    <property type="match status" value="1"/>
</dbReference>
<feature type="domain" description="DUF374" evidence="1">
    <location>
        <begin position="64"/>
        <end position="129"/>
    </location>
</feature>
<keyword evidence="3" id="KW-1185">Reference proteome</keyword>
<sequence>MKLKDKLFIAIVPWLGAKLIRFVAFTQRSEVCGEDTVQEFWQHGKHVILCAWHDQLLMMVTIYQGPGAKILISRSRDGELIARTVSYFGQGSVRGSSSRGGREAFREMLKFAELPVDLAVTPDGPKGPRRQIKDGVLQLARISGRPVVPLNYVCSRGHRFRSWDRFLLPSPFARSVYCYGSPQFFSRDQPLDECRQRLQQAMDENQQRAETHLETYGVSAV</sequence>
<name>A0A8J6URB9_9BACT</name>
<dbReference type="AlphaFoldDB" id="A0A8J6URB9"/>
<dbReference type="CDD" id="cd07983">
    <property type="entry name" value="LPLAT_DUF374-like"/>
    <property type="match status" value="1"/>
</dbReference>
<dbReference type="Proteomes" id="UP000632828">
    <property type="component" value="Unassembled WGS sequence"/>
</dbReference>
<evidence type="ECO:0000259" key="1">
    <source>
        <dbReference type="Pfam" id="PF04028"/>
    </source>
</evidence>
<dbReference type="RefSeq" id="WP_191156141.1">
    <property type="nucleotide sequence ID" value="NZ_JACWUN010000010.1"/>
</dbReference>